<comment type="caution">
    <text evidence="12">The sequence shown here is derived from an EMBL/GenBank/DDBJ whole genome shotgun (WGS) entry which is preliminary data.</text>
</comment>
<dbReference type="SUPFAM" id="SSF52972">
    <property type="entry name" value="ITPase-like"/>
    <property type="match status" value="1"/>
</dbReference>
<keyword evidence="3 10" id="KW-0479">Metal-binding</keyword>
<dbReference type="NCBIfam" id="TIGR00042">
    <property type="entry name" value="RdgB/HAM1 family non-canonical purine NTP pyrophosphatase"/>
    <property type="match status" value="1"/>
</dbReference>
<evidence type="ECO:0000256" key="7">
    <source>
        <dbReference type="ARBA" id="ARBA00023080"/>
    </source>
</evidence>
<keyword evidence="6 10" id="KW-0460">Magnesium</keyword>
<feature type="binding site" evidence="10">
    <location>
        <position position="69"/>
    </location>
    <ligand>
        <name>Mg(2+)</name>
        <dbReference type="ChEBI" id="CHEBI:18420"/>
    </ligand>
</feature>
<comment type="similarity">
    <text evidence="1 10 11">Belongs to the HAM1 NTPase family.</text>
</comment>
<keyword evidence="7 10" id="KW-0546">Nucleotide metabolism</keyword>
<dbReference type="GO" id="GO:0036220">
    <property type="term" value="F:ITP diphosphatase activity"/>
    <property type="evidence" value="ECO:0007669"/>
    <property type="project" value="UniProtKB-UniRule"/>
</dbReference>
<dbReference type="PANTHER" id="PTHR11067:SF9">
    <property type="entry name" value="INOSINE TRIPHOSPHATE PYROPHOSPHATASE"/>
    <property type="match status" value="1"/>
</dbReference>
<comment type="catalytic activity">
    <reaction evidence="10">
        <text>ITP + H2O = IMP + diphosphate + H(+)</text>
        <dbReference type="Rhea" id="RHEA:29399"/>
        <dbReference type="ChEBI" id="CHEBI:15377"/>
        <dbReference type="ChEBI" id="CHEBI:15378"/>
        <dbReference type="ChEBI" id="CHEBI:33019"/>
        <dbReference type="ChEBI" id="CHEBI:58053"/>
        <dbReference type="ChEBI" id="CHEBI:61402"/>
        <dbReference type="EC" id="3.6.1.66"/>
    </reaction>
</comment>
<evidence type="ECO:0000256" key="6">
    <source>
        <dbReference type="ARBA" id="ARBA00022842"/>
    </source>
</evidence>
<evidence type="ECO:0000256" key="10">
    <source>
        <dbReference type="HAMAP-Rule" id="MF_01405"/>
    </source>
</evidence>
<dbReference type="EC" id="3.6.1.66" evidence="10"/>
<dbReference type="InterPro" id="IPR002637">
    <property type="entry name" value="RdgB/HAM1"/>
</dbReference>
<dbReference type="FunFam" id="3.90.950.10:FF:000001">
    <property type="entry name" value="dITP/XTP pyrophosphatase"/>
    <property type="match status" value="1"/>
</dbReference>
<sequence length="198" mass="20809">MKFVLATFNRDKARELEALLAIPGVEILSLSEFLLVASPEETGATLLENAVLKAEAARRATGLAAIADDTGLEVLALGGAPGVHAARFAGPRASYADNVRVLLERLHGVPPARRQACFRTVCAAVLADGTRVVGEGVLEGRIVESPRGANGFGYDPVFEPSGSDRTLAEMTSEEKNAISHRARAVRALARQLAPGRAG</sequence>
<evidence type="ECO:0000256" key="8">
    <source>
        <dbReference type="ARBA" id="ARBA00051875"/>
    </source>
</evidence>
<dbReference type="GO" id="GO:0000166">
    <property type="term" value="F:nucleotide binding"/>
    <property type="evidence" value="ECO:0007669"/>
    <property type="project" value="UniProtKB-KW"/>
</dbReference>
<proteinExistence type="inferred from homology"/>
<evidence type="ECO:0000256" key="3">
    <source>
        <dbReference type="ARBA" id="ARBA00022723"/>
    </source>
</evidence>
<feature type="binding site" evidence="10">
    <location>
        <begin position="152"/>
        <end position="155"/>
    </location>
    <ligand>
        <name>substrate</name>
    </ligand>
</feature>
<dbReference type="GO" id="GO:0017111">
    <property type="term" value="F:ribonucleoside triphosphate phosphatase activity"/>
    <property type="evidence" value="ECO:0007669"/>
    <property type="project" value="InterPro"/>
</dbReference>
<dbReference type="Gene3D" id="3.90.950.10">
    <property type="match status" value="1"/>
</dbReference>
<evidence type="ECO:0000256" key="9">
    <source>
        <dbReference type="ARBA" id="ARBA00052017"/>
    </source>
</evidence>
<dbReference type="GO" id="GO:0046872">
    <property type="term" value="F:metal ion binding"/>
    <property type="evidence" value="ECO:0007669"/>
    <property type="project" value="UniProtKB-KW"/>
</dbReference>
<dbReference type="InterPro" id="IPR020922">
    <property type="entry name" value="dITP/XTP_pyrophosphatase"/>
</dbReference>
<feature type="binding site" evidence="10">
    <location>
        <position position="40"/>
    </location>
    <ligand>
        <name>Mg(2+)</name>
        <dbReference type="ChEBI" id="CHEBI:18420"/>
    </ligand>
</feature>
<keyword evidence="5 10" id="KW-0378">Hydrolase</keyword>
<dbReference type="EMBL" id="VBOY01000070">
    <property type="protein sequence ID" value="TMQ65471.1"/>
    <property type="molecule type" value="Genomic_DNA"/>
</dbReference>
<dbReference type="PANTHER" id="PTHR11067">
    <property type="entry name" value="INOSINE TRIPHOSPHATE PYROPHOSPHATASE/HAM1 PROTEIN"/>
    <property type="match status" value="1"/>
</dbReference>
<comment type="catalytic activity">
    <reaction evidence="9 10">
        <text>XTP + H2O = XMP + diphosphate + H(+)</text>
        <dbReference type="Rhea" id="RHEA:28610"/>
        <dbReference type="ChEBI" id="CHEBI:15377"/>
        <dbReference type="ChEBI" id="CHEBI:15378"/>
        <dbReference type="ChEBI" id="CHEBI:33019"/>
        <dbReference type="ChEBI" id="CHEBI:57464"/>
        <dbReference type="ChEBI" id="CHEBI:61314"/>
        <dbReference type="EC" id="3.6.1.66"/>
    </reaction>
</comment>
<dbReference type="AlphaFoldDB" id="A0A538TPB6"/>
<keyword evidence="4 10" id="KW-0547">Nucleotide-binding</keyword>
<dbReference type="CDD" id="cd00515">
    <property type="entry name" value="HAM1"/>
    <property type="match status" value="1"/>
</dbReference>
<dbReference type="GO" id="GO:0035870">
    <property type="term" value="F:dITP diphosphatase activity"/>
    <property type="evidence" value="ECO:0007669"/>
    <property type="project" value="UniProtKB-UniRule"/>
</dbReference>
<reference evidence="12 13" key="1">
    <citation type="journal article" date="2019" name="Nat. Microbiol.">
        <title>Mediterranean grassland soil C-N compound turnover is dependent on rainfall and depth, and is mediated by genomically divergent microorganisms.</title>
        <authorList>
            <person name="Diamond S."/>
            <person name="Andeer P.F."/>
            <person name="Li Z."/>
            <person name="Crits-Christoph A."/>
            <person name="Burstein D."/>
            <person name="Anantharaman K."/>
            <person name="Lane K.R."/>
            <person name="Thomas B.C."/>
            <person name="Pan C."/>
            <person name="Northen T.R."/>
            <person name="Banfield J.F."/>
        </authorList>
    </citation>
    <scope>NUCLEOTIDE SEQUENCE [LARGE SCALE GENOMIC DNA]</scope>
    <source>
        <strain evidence="12">WS_8</strain>
    </source>
</reference>
<organism evidence="12 13">
    <name type="scientific">Eiseniibacteriota bacterium</name>
    <dbReference type="NCBI Taxonomy" id="2212470"/>
    <lineage>
        <taxon>Bacteria</taxon>
        <taxon>Candidatus Eiseniibacteriota</taxon>
    </lineage>
</organism>
<evidence type="ECO:0000256" key="11">
    <source>
        <dbReference type="RuleBase" id="RU003781"/>
    </source>
</evidence>
<name>A0A538TPB6_UNCEI</name>
<comment type="subunit">
    <text evidence="2 10">Homodimer.</text>
</comment>
<feature type="binding site" evidence="10">
    <location>
        <position position="175"/>
    </location>
    <ligand>
        <name>substrate</name>
    </ligand>
</feature>
<dbReference type="Proteomes" id="UP000316609">
    <property type="component" value="Unassembled WGS sequence"/>
</dbReference>
<protein>
    <recommendedName>
        <fullName evidence="10">dITP/XTP pyrophosphatase</fullName>
        <ecNumber evidence="10">3.6.1.66</ecNumber>
    </recommendedName>
    <alternativeName>
        <fullName evidence="10">Non-canonical purine NTP pyrophosphatase</fullName>
    </alternativeName>
    <alternativeName>
        <fullName evidence="10">Non-standard purine NTP pyrophosphatase</fullName>
    </alternativeName>
    <alternativeName>
        <fullName evidence="10">Nucleoside-triphosphate diphosphatase</fullName>
    </alternativeName>
    <alternativeName>
        <fullName evidence="10">Nucleoside-triphosphate pyrophosphatase</fullName>
        <shortName evidence="10">NTPase</shortName>
    </alternativeName>
</protein>
<comment type="function">
    <text evidence="10">Pyrophosphatase that catalyzes the hydrolysis of nucleoside triphosphates to their monophosphate derivatives, with a high preference for the non-canonical purine nucleotides XTP (xanthosine triphosphate), dITP (deoxyinosine triphosphate) and ITP. Seems to function as a house-cleaning enzyme that removes non-canonical purine nucleotides from the nucleotide pool, thus preventing their incorporation into DNA/RNA and avoiding chromosomal lesions.</text>
</comment>
<dbReference type="HAMAP" id="MF_01405">
    <property type="entry name" value="Non_canon_purine_NTPase"/>
    <property type="match status" value="1"/>
</dbReference>
<dbReference type="GO" id="GO:0005829">
    <property type="term" value="C:cytosol"/>
    <property type="evidence" value="ECO:0007669"/>
    <property type="project" value="TreeGrafter"/>
</dbReference>
<evidence type="ECO:0000256" key="5">
    <source>
        <dbReference type="ARBA" id="ARBA00022801"/>
    </source>
</evidence>
<evidence type="ECO:0000256" key="2">
    <source>
        <dbReference type="ARBA" id="ARBA00011738"/>
    </source>
</evidence>
<feature type="binding site" evidence="10">
    <location>
        <begin position="7"/>
        <end position="12"/>
    </location>
    <ligand>
        <name>substrate</name>
    </ligand>
</feature>
<dbReference type="InterPro" id="IPR029001">
    <property type="entry name" value="ITPase-like_fam"/>
</dbReference>
<evidence type="ECO:0000313" key="13">
    <source>
        <dbReference type="Proteomes" id="UP000316609"/>
    </source>
</evidence>
<feature type="binding site" evidence="10">
    <location>
        <position position="70"/>
    </location>
    <ligand>
        <name>substrate</name>
    </ligand>
</feature>
<dbReference type="GO" id="GO:0009117">
    <property type="term" value="P:nucleotide metabolic process"/>
    <property type="evidence" value="ECO:0007669"/>
    <property type="project" value="UniProtKB-KW"/>
</dbReference>
<evidence type="ECO:0000256" key="1">
    <source>
        <dbReference type="ARBA" id="ARBA00008023"/>
    </source>
</evidence>
<accession>A0A538TPB6</accession>
<dbReference type="GO" id="GO:0009146">
    <property type="term" value="P:purine nucleoside triphosphate catabolic process"/>
    <property type="evidence" value="ECO:0007669"/>
    <property type="project" value="UniProtKB-UniRule"/>
</dbReference>
<gene>
    <name evidence="12" type="primary">rdgB</name>
    <name evidence="12" type="ORF">E6K78_07535</name>
</gene>
<feature type="active site" description="Proton acceptor" evidence="10">
    <location>
        <position position="69"/>
    </location>
</feature>
<evidence type="ECO:0000313" key="12">
    <source>
        <dbReference type="EMBL" id="TMQ65471.1"/>
    </source>
</evidence>
<comment type="catalytic activity">
    <reaction evidence="8 10">
        <text>dITP + H2O = dIMP + diphosphate + H(+)</text>
        <dbReference type="Rhea" id="RHEA:28342"/>
        <dbReference type="ChEBI" id="CHEBI:15377"/>
        <dbReference type="ChEBI" id="CHEBI:15378"/>
        <dbReference type="ChEBI" id="CHEBI:33019"/>
        <dbReference type="ChEBI" id="CHEBI:61194"/>
        <dbReference type="ChEBI" id="CHEBI:61382"/>
        <dbReference type="EC" id="3.6.1.66"/>
    </reaction>
</comment>
<evidence type="ECO:0000256" key="4">
    <source>
        <dbReference type="ARBA" id="ARBA00022741"/>
    </source>
</evidence>
<feature type="binding site" evidence="10">
    <location>
        <begin position="180"/>
        <end position="181"/>
    </location>
    <ligand>
        <name>substrate</name>
    </ligand>
</feature>
<dbReference type="Pfam" id="PF01725">
    <property type="entry name" value="Ham1p_like"/>
    <property type="match status" value="1"/>
</dbReference>
<comment type="cofactor">
    <cofactor evidence="10">
        <name>Mg(2+)</name>
        <dbReference type="ChEBI" id="CHEBI:18420"/>
    </cofactor>
    <text evidence="10">Binds 1 Mg(2+) ion per subunit.</text>
</comment>
<dbReference type="GO" id="GO:0036222">
    <property type="term" value="F:XTP diphosphatase activity"/>
    <property type="evidence" value="ECO:0007669"/>
    <property type="project" value="UniProtKB-UniRule"/>
</dbReference>